<proteinExistence type="predicted"/>
<sequence>MSGGIVLMSDRRVAAIPLQDCREDLVDVRMNGLKVDDRLDSATILGVSADLYGRFVGTG</sequence>
<accession>A0AAU3HQN5</accession>
<dbReference type="EMBL" id="CP109546">
    <property type="protein sequence ID" value="WTZ07826.1"/>
    <property type="molecule type" value="Genomic_DNA"/>
</dbReference>
<reference evidence="1" key="1">
    <citation type="submission" date="2022-10" db="EMBL/GenBank/DDBJ databases">
        <title>The complete genomes of actinobacterial strains from the NBC collection.</title>
        <authorList>
            <person name="Joergensen T.S."/>
            <person name="Alvarez Arevalo M."/>
            <person name="Sterndorff E.B."/>
            <person name="Faurdal D."/>
            <person name="Vuksanovic O."/>
            <person name="Mourched A.-S."/>
            <person name="Charusanti P."/>
            <person name="Shaw S."/>
            <person name="Blin K."/>
            <person name="Weber T."/>
        </authorList>
    </citation>
    <scope>NUCLEOTIDE SEQUENCE</scope>
    <source>
        <strain evidence="1">NBC_01393</strain>
    </source>
</reference>
<gene>
    <name evidence="1" type="ORF">OG699_07375</name>
</gene>
<organism evidence="1">
    <name type="scientific">Streptomyces sp. NBC_01393</name>
    <dbReference type="NCBI Taxonomy" id="2903851"/>
    <lineage>
        <taxon>Bacteria</taxon>
        <taxon>Bacillati</taxon>
        <taxon>Actinomycetota</taxon>
        <taxon>Actinomycetes</taxon>
        <taxon>Kitasatosporales</taxon>
        <taxon>Streptomycetaceae</taxon>
        <taxon>Streptomyces</taxon>
    </lineage>
</organism>
<evidence type="ECO:0000313" key="1">
    <source>
        <dbReference type="EMBL" id="WTZ07826.1"/>
    </source>
</evidence>
<protein>
    <submittedName>
        <fullName evidence="1">Uncharacterized protein</fullName>
    </submittedName>
</protein>
<dbReference type="AlphaFoldDB" id="A0AAU3HQN5"/>
<name>A0AAU3HQN5_9ACTN</name>